<gene>
    <name evidence="1" type="ORF">OG469_01805</name>
</gene>
<evidence type="ECO:0000313" key="1">
    <source>
        <dbReference type="EMBL" id="WUS54349.1"/>
    </source>
</evidence>
<keyword evidence="2" id="KW-1185">Reference proteome</keyword>
<proteinExistence type="predicted"/>
<reference evidence="1 2" key="1">
    <citation type="submission" date="2022-10" db="EMBL/GenBank/DDBJ databases">
        <title>The complete genomes of actinobacterial strains from the NBC collection.</title>
        <authorList>
            <person name="Joergensen T.S."/>
            <person name="Alvarez Arevalo M."/>
            <person name="Sterndorff E.B."/>
            <person name="Faurdal D."/>
            <person name="Vuksanovic O."/>
            <person name="Mourched A.-S."/>
            <person name="Charusanti P."/>
            <person name="Shaw S."/>
            <person name="Blin K."/>
            <person name="Weber T."/>
        </authorList>
    </citation>
    <scope>NUCLEOTIDE SEQUENCE [LARGE SCALE GENOMIC DNA]</scope>
    <source>
        <strain evidence="1 2">NBC_01247</strain>
    </source>
</reference>
<accession>A0ABZ1W0L2</accession>
<evidence type="ECO:0000313" key="2">
    <source>
        <dbReference type="Proteomes" id="UP001432014"/>
    </source>
</evidence>
<name>A0ABZ1W0L2_9ACTN</name>
<organism evidence="1 2">
    <name type="scientific">Kitasatospora herbaricolor</name>
    <dbReference type="NCBI Taxonomy" id="68217"/>
    <lineage>
        <taxon>Bacteria</taxon>
        <taxon>Bacillati</taxon>
        <taxon>Actinomycetota</taxon>
        <taxon>Actinomycetes</taxon>
        <taxon>Kitasatosporales</taxon>
        <taxon>Streptomycetaceae</taxon>
        <taxon>Kitasatospora</taxon>
    </lineage>
</organism>
<dbReference type="Proteomes" id="UP001432014">
    <property type="component" value="Chromosome"/>
</dbReference>
<protein>
    <recommendedName>
        <fullName evidence="3">Integrase</fullName>
    </recommendedName>
</protein>
<dbReference type="EMBL" id="CP108482">
    <property type="protein sequence ID" value="WUS54349.1"/>
    <property type="molecule type" value="Genomic_DNA"/>
</dbReference>
<evidence type="ECO:0008006" key="3">
    <source>
        <dbReference type="Google" id="ProtNLM"/>
    </source>
</evidence>
<dbReference type="RefSeq" id="WP_329492962.1">
    <property type="nucleotide sequence ID" value="NZ_CP108460.1"/>
</dbReference>
<sequence length="590" mass="65241">MAAELADEWVEYVAAAGLAAGTVQSYQQAIDRLCVSIDAALGTAAPSATLAVDEPDLGRAVAAWERTLPADYATGSMRPAILAGAIRVLIRRRVEHPDRLVADRVAALARAGVGVPIGESVELDEFSREEKQAMVRGAWAAVIALEKRLAAGWDLASQGRHPDQGSWMSIPDLLWGLAHEMITPREINDHLPPARKWPAELVRCIERPDGTVSVTTAKQALDRWLAAQLWPTSFDLHAFRVLLVDATGRAPEEVSVLAEDDVEFMPGGVRLTLVKLRAKRRYYRSFKDASLEMAEVIEREEFKDWPRREPGVVVRRLMDVTERARLRAADSDGRLFIRACVEPDLTLRFSEWSPDAPGARFVEWLRRHQITVSGGTDIRRLRKSTKVEKVIVSRGHLADAADDHYEETFRGHYAQGTTLRVISAEVINTAQEHWLGQALEGPTVLTPQAAESAEGTTRLQALGLSEQEANDLIQGELDMGVTNCKNPYESPFSPAGELCAVAPLRCLECRNAWVLPSQLPQLLLFGDHLDKLRQRLSPKHFTALWGQSNANLRAVLDDRSEGEKILARKHIAEGAITLNLPLAAHVEFDA</sequence>